<dbReference type="GO" id="GO:0003677">
    <property type="term" value="F:DNA binding"/>
    <property type="evidence" value="ECO:0007669"/>
    <property type="project" value="UniProtKB-KW"/>
</dbReference>
<protein>
    <submittedName>
        <fullName evidence="2">Cro/C1-type HTH DNA-binding domain protein</fullName>
    </submittedName>
</protein>
<dbReference type="Gene3D" id="1.10.260.40">
    <property type="entry name" value="lambda repressor-like DNA-binding domains"/>
    <property type="match status" value="1"/>
</dbReference>
<dbReference type="SMART" id="SM00530">
    <property type="entry name" value="HTH_XRE"/>
    <property type="match status" value="1"/>
</dbReference>
<dbReference type="EMBL" id="BK032867">
    <property type="protein sequence ID" value="DAF64770.1"/>
    <property type="molecule type" value="Genomic_DNA"/>
</dbReference>
<dbReference type="Pfam" id="PF13443">
    <property type="entry name" value="HTH_26"/>
    <property type="match status" value="1"/>
</dbReference>
<organism evidence="2">
    <name type="scientific">Myoviridae sp. cted82</name>
    <dbReference type="NCBI Taxonomy" id="2827696"/>
    <lineage>
        <taxon>Viruses</taxon>
        <taxon>Duplodnaviria</taxon>
        <taxon>Heunggongvirae</taxon>
        <taxon>Uroviricota</taxon>
        <taxon>Caudoviricetes</taxon>
    </lineage>
</organism>
<feature type="domain" description="HTH cro/C1-type" evidence="1">
    <location>
        <begin position="6"/>
        <end position="61"/>
    </location>
</feature>
<dbReference type="PROSITE" id="PS50943">
    <property type="entry name" value="HTH_CROC1"/>
    <property type="match status" value="1"/>
</dbReference>
<reference evidence="2" key="1">
    <citation type="journal article" date="2021" name="Proc. Natl. Acad. Sci. U.S.A.">
        <title>A Catalog of Tens of Thousands of Viruses from Human Metagenomes Reveals Hidden Associations with Chronic Diseases.</title>
        <authorList>
            <person name="Tisza M.J."/>
            <person name="Buck C.B."/>
        </authorList>
    </citation>
    <scope>NUCLEOTIDE SEQUENCE</scope>
    <source>
        <strain evidence="2">Cted82</strain>
    </source>
</reference>
<evidence type="ECO:0000259" key="1">
    <source>
        <dbReference type="PROSITE" id="PS50943"/>
    </source>
</evidence>
<sequence length="205" mass="23221">MIISNLKTILANKNISATGLAKMSGVSRTAINQLVNNISGGIQFETVNKICSVLNIGLEDLISFAPFDINIEARNPSFNNKSILIELELHITKYGKSNIPLFMGDTFTHIFFLNVEYKEYGDIMPFFEISFDKKEDILLYQELMSTAPIQINTYIIELLENKLRSAIETVYNDEFDISIPMEFQTLFTDGKVSPVNLYTLLSLIK</sequence>
<dbReference type="SUPFAM" id="SSF47413">
    <property type="entry name" value="lambda repressor-like DNA-binding domains"/>
    <property type="match status" value="1"/>
</dbReference>
<evidence type="ECO:0000313" key="2">
    <source>
        <dbReference type="EMBL" id="DAF64770.1"/>
    </source>
</evidence>
<name>A0A8S5TNQ9_9CAUD</name>
<proteinExistence type="predicted"/>
<dbReference type="InterPro" id="IPR010982">
    <property type="entry name" value="Lambda_DNA-bd_dom_sf"/>
</dbReference>
<accession>A0A8S5TNQ9</accession>
<dbReference type="CDD" id="cd00093">
    <property type="entry name" value="HTH_XRE"/>
    <property type="match status" value="1"/>
</dbReference>
<keyword evidence="2" id="KW-0238">DNA-binding</keyword>
<dbReference type="InterPro" id="IPR001387">
    <property type="entry name" value="Cro/C1-type_HTH"/>
</dbReference>